<accession>A0A1R3GEW9</accession>
<dbReference type="AlphaFoldDB" id="A0A1R3GEW9"/>
<dbReference type="EMBL" id="AWWV01014481">
    <property type="protein sequence ID" value="OMO56570.1"/>
    <property type="molecule type" value="Genomic_DNA"/>
</dbReference>
<reference evidence="1 2" key="1">
    <citation type="submission" date="2013-09" db="EMBL/GenBank/DDBJ databases">
        <title>Corchorus capsularis genome sequencing.</title>
        <authorList>
            <person name="Alam M."/>
            <person name="Haque M.S."/>
            <person name="Islam M.S."/>
            <person name="Emdad E.M."/>
            <person name="Islam M.M."/>
            <person name="Ahmed B."/>
            <person name="Halim A."/>
            <person name="Hossen Q.M.M."/>
            <person name="Hossain M.Z."/>
            <person name="Ahmed R."/>
            <person name="Khan M.M."/>
            <person name="Islam R."/>
            <person name="Rashid M.M."/>
            <person name="Khan S.A."/>
            <person name="Rahman M.S."/>
            <person name="Alam M."/>
        </authorList>
    </citation>
    <scope>NUCLEOTIDE SEQUENCE [LARGE SCALE GENOMIC DNA]</scope>
    <source>
        <strain evidence="2">cv. CVL-1</strain>
        <tissue evidence="1">Whole seedling</tissue>
    </source>
</reference>
<dbReference type="STRING" id="210143.A0A1R3GEW9"/>
<gene>
    <name evidence="1" type="ORF">CCACVL1_26448</name>
</gene>
<evidence type="ECO:0000313" key="1">
    <source>
        <dbReference type="EMBL" id="OMO56570.1"/>
    </source>
</evidence>
<protein>
    <submittedName>
        <fullName evidence="1">Chaperone protein ClpB1-like protein</fullName>
    </submittedName>
</protein>
<comment type="caution">
    <text evidence="1">The sequence shown here is derived from an EMBL/GenBank/DDBJ whole genome shotgun (WGS) entry which is preliminary data.</text>
</comment>
<name>A0A1R3GEW9_COCAP</name>
<organism evidence="1 2">
    <name type="scientific">Corchorus capsularis</name>
    <name type="common">Jute</name>
    <dbReference type="NCBI Taxonomy" id="210143"/>
    <lineage>
        <taxon>Eukaryota</taxon>
        <taxon>Viridiplantae</taxon>
        <taxon>Streptophyta</taxon>
        <taxon>Embryophyta</taxon>
        <taxon>Tracheophyta</taxon>
        <taxon>Spermatophyta</taxon>
        <taxon>Magnoliopsida</taxon>
        <taxon>eudicotyledons</taxon>
        <taxon>Gunneridae</taxon>
        <taxon>Pentapetalae</taxon>
        <taxon>rosids</taxon>
        <taxon>malvids</taxon>
        <taxon>Malvales</taxon>
        <taxon>Malvaceae</taxon>
        <taxon>Grewioideae</taxon>
        <taxon>Apeibeae</taxon>
        <taxon>Corchorus</taxon>
    </lineage>
</organism>
<dbReference type="Gramene" id="OMO56570">
    <property type="protein sequence ID" value="OMO56570"/>
    <property type="gene ID" value="CCACVL1_26448"/>
</dbReference>
<sequence length="167" mass="19107">MVRSRELSCRLADREALLEDRHFKQFKGSLIEFRDLYRKEKEKVQIVYLLRLKLFELLYKDANCSSDLLAEIQGLIDILEDLNNFPFVARSNVAGHKVDPNCMPDEVIMHEGKSNKKAKMGVDNLLMTLSEKSLQQCVATDVIENTLLKLIKDGPVNPSWGPPNSFL</sequence>
<dbReference type="Proteomes" id="UP000188268">
    <property type="component" value="Unassembled WGS sequence"/>
</dbReference>
<keyword evidence="2" id="KW-1185">Reference proteome</keyword>
<evidence type="ECO:0000313" key="2">
    <source>
        <dbReference type="Proteomes" id="UP000188268"/>
    </source>
</evidence>
<proteinExistence type="predicted"/>